<keyword evidence="9" id="KW-0411">Iron-sulfur</keyword>
<evidence type="ECO:0000256" key="3">
    <source>
        <dbReference type="ARBA" id="ARBA00022692"/>
    </source>
</evidence>
<dbReference type="GO" id="GO:0051539">
    <property type="term" value="F:4 iron, 4 sulfur cluster binding"/>
    <property type="evidence" value="ECO:0007669"/>
    <property type="project" value="TreeGrafter"/>
</dbReference>
<dbReference type="InterPro" id="IPR044304">
    <property type="entry name" value="NUBPL-like"/>
</dbReference>
<evidence type="ECO:0000256" key="2">
    <source>
        <dbReference type="ARBA" id="ARBA00007168"/>
    </source>
</evidence>
<feature type="transmembrane region" description="Helical" evidence="12">
    <location>
        <begin position="470"/>
        <end position="487"/>
    </location>
</feature>
<dbReference type="Gene3D" id="3.40.50.300">
    <property type="entry name" value="P-loop containing nucleotide triphosphate hydrolases"/>
    <property type="match status" value="1"/>
</dbReference>
<dbReference type="GO" id="GO:0140663">
    <property type="term" value="F:ATP-dependent FeS chaperone activity"/>
    <property type="evidence" value="ECO:0007669"/>
    <property type="project" value="InterPro"/>
</dbReference>
<evidence type="ECO:0000256" key="8">
    <source>
        <dbReference type="ARBA" id="ARBA00023004"/>
    </source>
</evidence>
<dbReference type="Gene3D" id="3.30.300.130">
    <property type="entry name" value="Fe-S cluster assembly (FSCA)"/>
    <property type="match status" value="1"/>
</dbReference>
<dbReference type="GO" id="GO:0022857">
    <property type="term" value="F:transmembrane transporter activity"/>
    <property type="evidence" value="ECO:0007669"/>
    <property type="project" value="InterPro"/>
</dbReference>
<keyword evidence="3 12" id="KW-0812">Transmembrane</keyword>
<evidence type="ECO:0000259" key="13">
    <source>
        <dbReference type="Pfam" id="PF01883"/>
    </source>
</evidence>
<comment type="caution">
    <text evidence="14">The sequence shown here is derived from an EMBL/GenBank/DDBJ whole genome shotgun (WGS) entry which is preliminary data.</text>
</comment>
<keyword evidence="5" id="KW-0547">Nucleotide-binding</keyword>
<feature type="transmembrane region" description="Helical" evidence="12">
    <location>
        <begin position="301"/>
        <end position="324"/>
    </location>
</feature>
<dbReference type="Pfam" id="PF01883">
    <property type="entry name" value="FeS_assembly_P"/>
    <property type="match status" value="1"/>
</dbReference>
<accession>A0A813FLY0</accession>
<sequence>MDHEGNLCGVGAMADSPLIFFPDLQNDFAKDPALKTRYGLCVSSCPAQGDMVNDYGSNPRQTEWLAIQPSFAVFHRCVPYDQPANNSGTLLCAFPACQATAGDPQNPQQVCGLSRDGTSKYWLLERPDWSMQDGWRAEGADEALVAARTAMASTAPLSPQAAACLQRLSRESQVALRPSDAGASYKMFTQITSPAFTFSSSISDNLDLVLGLGLGGAALVSLVIMLLFPMFAQVVLLLLLLLLFTTLIATDYILFVQAGIASGKTGDQFKAFLESNLAIDVPSGAAQLLQQTSNDENMKQLFAWAAFLLAILIAFLVCMVMSMAKQFRQLVALIKEAGNTVRTIPSLIIMPFLLFCSMASFASLLSAGLLGVATARQEKVQDLLDALHMHDAQAFQSLQTGAGFVLLVGFLWIYFFHVAVFTTTVALTVSRWYFRGDLQAHRVCPTLGGCLGLPLVVSLCQVFRYHLGSLALGSLLMTVVTIPRLVLEYIDHHTQEATEQNALARSIMCVTRCLLGCLHCCLKFITEYAYVYVAVVGEPFWRSSKQSFSLFAKYPVQVGLNKLTCAALGYLMCVAVPLMMALVAFFRVGNDWVTFQSCAVAIVLLSYLITRMAVGVYDVCVTTLFVCAMRDEEYCGGEHMTLSLRRACGLTVSGQDVEIWLQVCQQIYACKQFTEDQQVTDTCGKRPPLSHAALPEVRDALNGTDTNHPLPAYNYKVFTGQPFKEFGRRWQVTCQHRWSQPSEHQSRVQMANVRIRKCPQILLLVVVAATASADHPIERSTVERKVSTPLHTLKRWTPWTFLALREHRRALCTHAKGDGTGTDAPLTAVQEVTRQLREVKDPGLGADVVACGFVGNVKADRETGEVTLGLEVSTYEAQIREQVKKLPWVKKLEIKVRTPLGGKAADDASKSGRPMPKTPPCLENVKSIIGVSSCKGGVGKSTVAVNLAWALHAQGHKVGIFDCDVHGPSLPVMVQIKDNPEPQMRMYQDEEKKKHIVPIVHPETGIKMVSFGYCGKAAVMRGSMVTGLIAQLMTQTDWGELDYLVLDMPPGTGDIHLTLAQVCQITAAVIVTTPQRLSVIDVERGISMFSQLEIPSIAVVQNMSYLVLPDGSKQYVFGRTDAGRNIANTFGIDQVMELPMEPGIAEAGDTGVPFVTNSETAKSAAAEMNRLADAVVSETKKIHENKTRPQMTWDEERQVLRMQLPNGQEFGISPQELRLRDKGAGGATPAPPGVHPAEIRDMGNYAIVIRWSDGVVQVAPHRQLIEGDEKGPMPRILLDA</sequence>
<keyword evidence="6" id="KW-0067">ATP-binding</keyword>
<evidence type="ECO:0000256" key="5">
    <source>
        <dbReference type="ARBA" id="ARBA00022741"/>
    </source>
</evidence>
<dbReference type="InterPro" id="IPR033756">
    <property type="entry name" value="YlxH/NBP35"/>
</dbReference>
<dbReference type="InterPro" id="IPR000808">
    <property type="entry name" value="Mrp-like_CS"/>
</dbReference>
<evidence type="ECO:0000256" key="11">
    <source>
        <dbReference type="ARBA" id="ARBA00024036"/>
    </source>
</evidence>
<dbReference type="Pfam" id="PF04515">
    <property type="entry name" value="Choline_transpo"/>
    <property type="match status" value="1"/>
</dbReference>
<dbReference type="CDD" id="cd02037">
    <property type="entry name" value="Mrp_NBP35"/>
    <property type="match status" value="1"/>
</dbReference>
<keyword evidence="7 12" id="KW-1133">Transmembrane helix</keyword>
<feature type="transmembrane region" description="Helical" evidence="12">
    <location>
        <begin position="344"/>
        <end position="370"/>
    </location>
</feature>
<organism evidence="14 15">
    <name type="scientific">Polarella glacialis</name>
    <name type="common">Dinoflagellate</name>
    <dbReference type="NCBI Taxonomy" id="89957"/>
    <lineage>
        <taxon>Eukaryota</taxon>
        <taxon>Sar</taxon>
        <taxon>Alveolata</taxon>
        <taxon>Dinophyceae</taxon>
        <taxon>Suessiales</taxon>
        <taxon>Suessiaceae</taxon>
        <taxon>Polarella</taxon>
    </lineage>
</organism>
<feature type="transmembrane region" description="Helical" evidence="12">
    <location>
        <begin position="411"/>
        <end position="434"/>
    </location>
</feature>
<dbReference type="EMBL" id="CAJNNV010025578">
    <property type="protein sequence ID" value="CAE8615183.1"/>
    <property type="molecule type" value="Genomic_DNA"/>
</dbReference>
<keyword evidence="15" id="KW-1185">Reference proteome</keyword>
<proteinExistence type="inferred from homology"/>
<dbReference type="GO" id="GO:0046872">
    <property type="term" value="F:metal ion binding"/>
    <property type="evidence" value="ECO:0007669"/>
    <property type="project" value="UniProtKB-KW"/>
</dbReference>
<evidence type="ECO:0000256" key="6">
    <source>
        <dbReference type="ARBA" id="ARBA00022840"/>
    </source>
</evidence>
<dbReference type="Proteomes" id="UP000654075">
    <property type="component" value="Unassembled WGS sequence"/>
</dbReference>
<dbReference type="InterPro" id="IPR027417">
    <property type="entry name" value="P-loop_NTPase"/>
</dbReference>
<feature type="transmembrane region" description="Helical" evidence="12">
    <location>
        <begin position="563"/>
        <end position="586"/>
    </location>
</feature>
<comment type="similarity">
    <text evidence="11">Belongs to the Mrp/NBP35 ATP-binding proteins family.</text>
</comment>
<evidence type="ECO:0000256" key="7">
    <source>
        <dbReference type="ARBA" id="ARBA00022989"/>
    </source>
</evidence>
<dbReference type="GO" id="GO:0016226">
    <property type="term" value="P:iron-sulfur cluster assembly"/>
    <property type="evidence" value="ECO:0007669"/>
    <property type="project" value="InterPro"/>
</dbReference>
<dbReference type="PANTHER" id="PTHR42961:SF2">
    <property type="entry name" value="IRON-SULFUR PROTEIN NUBPL"/>
    <property type="match status" value="1"/>
</dbReference>
<evidence type="ECO:0000313" key="14">
    <source>
        <dbReference type="EMBL" id="CAE8615183.1"/>
    </source>
</evidence>
<protein>
    <recommendedName>
        <fullName evidence="13">MIP18 family-like domain-containing protein</fullName>
    </recommendedName>
</protein>
<reference evidence="14" key="1">
    <citation type="submission" date="2021-02" db="EMBL/GenBank/DDBJ databases">
        <authorList>
            <person name="Dougan E. K."/>
            <person name="Rhodes N."/>
            <person name="Thang M."/>
            <person name="Chan C."/>
        </authorList>
    </citation>
    <scope>NUCLEOTIDE SEQUENCE</scope>
</reference>
<keyword evidence="10 12" id="KW-0472">Membrane</keyword>
<dbReference type="InterPro" id="IPR007603">
    <property type="entry name" value="Choline_transptr-like"/>
</dbReference>
<dbReference type="SUPFAM" id="SSF117916">
    <property type="entry name" value="Fe-S cluster assembly (FSCA) domain-like"/>
    <property type="match status" value="1"/>
</dbReference>
<gene>
    <name evidence="14" type="ORF">PGLA1383_LOCUS32899</name>
</gene>
<keyword evidence="8" id="KW-0408">Iron</keyword>
<feature type="transmembrane region" description="Helical" evidence="12">
    <location>
        <begin position="592"/>
        <end position="609"/>
    </location>
</feature>
<dbReference type="InterPro" id="IPR002744">
    <property type="entry name" value="MIP18-like"/>
</dbReference>
<dbReference type="Pfam" id="PF10609">
    <property type="entry name" value="ParA"/>
    <property type="match status" value="1"/>
</dbReference>
<dbReference type="SUPFAM" id="SSF52540">
    <property type="entry name" value="P-loop containing nucleoside triphosphate hydrolases"/>
    <property type="match status" value="1"/>
</dbReference>
<dbReference type="InterPro" id="IPR019591">
    <property type="entry name" value="Mrp/NBP35_ATP-bd"/>
</dbReference>
<dbReference type="PROSITE" id="PS01215">
    <property type="entry name" value="MRP"/>
    <property type="match status" value="1"/>
</dbReference>
<dbReference type="OrthoDB" id="1741334at2759"/>
<evidence type="ECO:0000256" key="1">
    <source>
        <dbReference type="ARBA" id="ARBA00004141"/>
    </source>
</evidence>
<evidence type="ECO:0000256" key="9">
    <source>
        <dbReference type="ARBA" id="ARBA00023014"/>
    </source>
</evidence>
<evidence type="ECO:0000313" key="15">
    <source>
        <dbReference type="Proteomes" id="UP000654075"/>
    </source>
</evidence>
<feature type="transmembrane region" description="Helical" evidence="12">
    <location>
        <begin position="208"/>
        <end position="228"/>
    </location>
</feature>
<keyword evidence="4" id="KW-0479">Metal-binding</keyword>
<feature type="transmembrane region" description="Helical" evidence="12">
    <location>
        <begin position="235"/>
        <end position="255"/>
    </location>
</feature>
<dbReference type="HAMAP" id="MF_02040">
    <property type="entry name" value="Mrp_NBP35"/>
    <property type="match status" value="1"/>
</dbReference>
<dbReference type="GO" id="GO:0016020">
    <property type="term" value="C:membrane"/>
    <property type="evidence" value="ECO:0007669"/>
    <property type="project" value="UniProtKB-SubCell"/>
</dbReference>
<dbReference type="GO" id="GO:0005524">
    <property type="term" value="F:ATP binding"/>
    <property type="evidence" value="ECO:0007669"/>
    <property type="project" value="UniProtKB-KW"/>
</dbReference>
<feature type="domain" description="MIP18 family-like" evidence="13">
    <location>
        <begin position="830"/>
        <end position="894"/>
    </location>
</feature>
<comment type="similarity">
    <text evidence="2">Belongs to the CTL (choline transporter-like) family.</text>
</comment>
<dbReference type="AlphaFoldDB" id="A0A813FLY0"/>
<name>A0A813FLY0_POLGL</name>
<dbReference type="PANTHER" id="PTHR42961">
    <property type="entry name" value="IRON-SULFUR PROTEIN NUBPL"/>
    <property type="match status" value="1"/>
</dbReference>
<evidence type="ECO:0000256" key="4">
    <source>
        <dbReference type="ARBA" id="ARBA00022723"/>
    </source>
</evidence>
<evidence type="ECO:0000256" key="12">
    <source>
        <dbReference type="SAM" id="Phobius"/>
    </source>
</evidence>
<comment type="subcellular location">
    <subcellularLocation>
        <location evidence="1">Membrane</location>
        <topology evidence="1">Multi-pass membrane protein</topology>
    </subcellularLocation>
</comment>
<dbReference type="InterPro" id="IPR034904">
    <property type="entry name" value="FSCA_dom_sf"/>
</dbReference>
<evidence type="ECO:0000256" key="10">
    <source>
        <dbReference type="ARBA" id="ARBA00023136"/>
    </source>
</evidence>